<dbReference type="PRINTS" id="PR00075">
    <property type="entry name" value="FACDDSATRASE"/>
</dbReference>
<dbReference type="InterPro" id="IPR005804">
    <property type="entry name" value="FA_desaturase_dom"/>
</dbReference>
<keyword evidence="4 12" id="KW-0812">Transmembrane</keyword>
<sequence length="345" mass="40153">MTYTEENELNKVKKENSQGNEKKYEDIIKWRTVGVFVFIHVGALFGAYLMFKKAKWQTIIWTILLYELSAIGVVAGVHRLWSHNSYKVKMPLELLLALFATVAAQKSIYRWARDHRVHHKYTDTDADPHNSTRGFFYSHIGWLTLKKNPLVMEKGKTIFLEDLHANPVVMCQHRYYYQIAVPLCMIMPTLVPMYFWNETVITSFFTAVMLRYCFTLHMTWLINSAAHKFGARPYDKNINPTENWLVSLGIAGDGWHNYHHAFPWDYRSAELGGFRINLAALFIEFMAKLGQAYDLKTAPPHIVQARKKRTGILSTAREHTKIETIHSWGYADETRPYEKSSLPLK</sequence>
<evidence type="ECO:0000256" key="3">
    <source>
        <dbReference type="ARBA" id="ARBA00022516"/>
    </source>
</evidence>
<comment type="cofactor">
    <cofactor evidence="12">
        <name>Fe(2+)</name>
        <dbReference type="ChEBI" id="CHEBI:29033"/>
    </cofactor>
</comment>
<dbReference type="Proteomes" id="UP001152798">
    <property type="component" value="Chromosome 1"/>
</dbReference>
<keyword evidence="6 13" id="KW-1133">Transmembrane helix</keyword>
<dbReference type="GO" id="GO:0004768">
    <property type="term" value="F:stearoyl-CoA 9-desaturase activity"/>
    <property type="evidence" value="ECO:0007669"/>
    <property type="project" value="TreeGrafter"/>
</dbReference>
<evidence type="ECO:0000256" key="5">
    <source>
        <dbReference type="ARBA" id="ARBA00022832"/>
    </source>
</evidence>
<evidence type="ECO:0000256" key="9">
    <source>
        <dbReference type="ARBA" id="ARBA00023098"/>
    </source>
</evidence>
<evidence type="ECO:0000313" key="16">
    <source>
        <dbReference type="Proteomes" id="UP001152798"/>
    </source>
</evidence>
<gene>
    <name evidence="15" type="ORF">NEZAVI_LOCUS602</name>
</gene>
<dbReference type="GO" id="GO:0005506">
    <property type="term" value="F:iron ion binding"/>
    <property type="evidence" value="ECO:0007669"/>
    <property type="project" value="TreeGrafter"/>
</dbReference>
<dbReference type="GO" id="GO:0006636">
    <property type="term" value="P:unsaturated fatty acid biosynthetic process"/>
    <property type="evidence" value="ECO:0007669"/>
    <property type="project" value="TreeGrafter"/>
</dbReference>
<evidence type="ECO:0000256" key="13">
    <source>
        <dbReference type="SAM" id="Phobius"/>
    </source>
</evidence>
<dbReference type="Pfam" id="PF00487">
    <property type="entry name" value="FA_desaturase"/>
    <property type="match status" value="1"/>
</dbReference>
<evidence type="ECO:0000259" key="14">
    <source>
        <dbReference type="Pfam" id="PF00487"/>
    </source>
</evidence>
<evidence type="ECO:0000256" key="7">
    <source>
        <dbReference type="ARBA" id="ARBA00023002"/>
    </source>
</evidence>
<reference evidence="15" key="1">
    <citation type="submission" date="2022-01" db="EMBL/GenBank/DDBJ databases">
        <authorList>
            <person name="King R."/>
        </authorList>
    </citation>
    <scope>NUCLEOTIDE SEQUENCE</scope>
</reference>
<comment type="subcellular location">
    <subcellularLocation>
        <location evidence="1">Membrane</location>
        <topology evidence="1">Multi-pass membrane protein</topology>
    </subcellularLocation>
</comment>
<keyword evidence="16" id="KW-1185">Reference proteome</keyword>
<organism evidence="15 16">
    <name type="scientific">Nezara viridula</name>
    <name type="common">Southern green stink bug</name>
    <name type="synonym">Cimex viridulus</name>
    <dbReference type="NCBI Taxonomy" id="85310"/>
    <lineage>
        <taxon>Eukaryota</taxon>
        <taxon>Metazoa</taxon>
        <taxon>Ecdysozoa</taxon>
        <taxon>Arthropoda</taxon>
        <taxon>Hexapoda</taxon>
        <taxon>Insecta</taxon>
        <taxon>Pterygota</taxon>
        <taxon>Neoptera</taxon>
        <taxon>Paraneoptera</taxon>
        <taxon>Hemiptera</taxon>
        <taxon>Heteroptera</taxon>
        <taxon>Panheteroptera</taxon>
        <taxon>Pentatomomorpha</taxon>
        <taxon>Pentatomoidea</taxon>
        <taxon>Pentatomidae</taxon>
        <taxon>Pentatominae</taxon>
        <taxon>Nezara</taxon>
    </lineage>
</organism>
<proteinExistence type="inferred from homology"/>
<feature type="transmembrane region" description="Helical" evidence="13">
    <location>
        <begin position="63"/>
        <end position="82"/>
    </location>
</feature>
<dbReference type="AlphaFoldDB" id="A0A9P0H1R6"/>
<comment type="similarity">
    <text evidence="2 12">Belongs to the fatty acid desaturase type 1 family.</text>
</comment>
<keyword evidence="3 12" id="KW-0444">Lipid biosynthesis</keyword>
<keyword evidence="5" id="KW-0276">Fatty acid metabolism</keyword>
<comment type="domain">
    <text evidence="12">The histidine box domains are involved in binding the catalytic metal ions.</text>
</comment>
<evidence type="ECO:0000256" key="10">
    <source>
        <dbReference type="ARBA" id="ARBA00023136"/>
    </source>
</evidence>
<dbReference type="EMBL" id="OV725077">
    <property type="protein sequence ID" value="CAH1389147.1"/>
    <property type="molecule type" value="Genomic_DNA"/>
</dbReference>
<dbReference type="PANTHER" id="PTHR11351:SF31">
    <property type="entry name" value="DESATURASE 1, ISOFORM A-RELATED"/>
    <property type="match status" value="1"/>
</dbReference>
<dbReference type="InterPro" id="IPR015876">
    <property type="entry name" value="Acyl-CoA_DS"/>
</dbReference>
<keyword evidence="11 12" id="KW-0275">Fatty acid biosynthesis</keyword>
<keyword evidence="8" id="KW-0408">Iron</keyword>
<feature type="transmembrane region" description="Helical" evidence="13">
    <location>
        <begin position="201"/>
        <end position="222"/>
    </location>
</feature>
<accession>A0A9P0H1R6</accession>
<feature type="domain" description="Fatty acid desaturase" evidence="14">
    <location>
        <begin position="62"/>
        <end position="263"/>
    </location>
</feature>
<evidence type="ECO:0000256" key="1">
    <source>
        <dbReference type="ARBA" id="ARBA00004141"/>
    </source>
</evidence>
<feature type="transmembrane region" description="Helical" evidence="13">
    <location>
        <begin position="175"/>
        <end position="195"/>
    </location>
</feature>
<dbReference type="CDD" id="cd03505">
    <property type="entry name" value="Delta9-FADS-like"/>
    <property type="match status" value="1"/>
</dbReference>
<dbReference type="GO" id="GO:0005789">
    <property type="term" value="C:endoplasmic reticulum membrane"/>
    <property type="evidence" value="ECO:0007669"/>
    <property type="project" value="TreeGrafter"/>
</dbReference>
<keyword evidence="7 12" id="KW-0560">Oxidoreductase</keyword>
<name>A0A9P0H1R6_NEZVI</name>
<dbReference type="PANTHER" id="PTHR11351">
    <property type="entry name" value="ACYL-COA DESATURASE"/>
    <property type="match status" value="1"/>
</dbReference>
<evidence type="ECO:0000256" key="11">
    <source>
        <dbReference type="ARBA" id="ARBA00023160"/>
    </source>
</evidence>
<keyword evidence="10 13" id="KW-0472">Membrane</keyword>
<dbReference type="OrthoDB" id="10260134at2759"/>
<evidence type="ECO:0000256" key="12">
    <source>
        <dbReference type="RuleBase" id="RU000581"/>
    </source>
</evidence>
<evidence type="ECO:0000256" key="8">
    <source>
        <dbReference type="ARBA" id="ARBA00023004"/>
    </source>
</evidence>
<evidence type="ECO:0000256" key="2">
    <source>
        <dbReference type="ARBA" id="ARBA00009295"/>
    </source>
</evidence>
<keyword evidence="9" id="KW-0443">Lipid metabolism</keyword>
<evidence type="ECO:0000256" key="6">
    <source>
        <dbReference type="ARBA" id="ARBA00022989"/>
    </source>
</evidence>
<protein>
    <recommendedName>
        <fullName evidence="14">Fatty acid desaturase domain-containing protein</fullName>
    </recommendedName>
</protein>
<evidence type="ECO:0000313" key="15">
    <source>
        <dbReference type="EMBL" id="CAH1389147.1"/>
    </source>
</evidence>
<feature type="transmembrane region" description="Helical" evidence="13">
    <location>
        <begin position="30"/>
        <end position="51"/>
    </location>
</feature>
<evidence type="ECO:0000256" key="4">
    <source>
        <dbReference type="ARBA" id="ARBA00022692"/>
    </source>
</evidence>